<dbReference type="WBParaSite" id="PSU_v2.g14981.t1">
    <property type="protein sequence ID" value="PSU_v2.g14981.t1"/>
    <property type="gene ID" value="PSU_v2.g14981"/>
</dbReference>
<keyword evidence="2" id="KW-1185">Reference proteome</keyword>
<evidence type="ECO:0000256" key="1">
    <source>
        <dbReference type="SAM" id="MobiDB-lite"/>
    </source>
</evidence>
<sequence>MQQQQLPLVKLLEKINVHAVDAQHAYTFLQRKRDTYASSESVSDGKLRSPANKKKKDGFAKISDNDSSVKIVSSSQKKPKVEVEEMENNAMRNTRTFLKHHVNDFYSFNHRPVDAVTIPLGCNMWFNTVNNNRSTISSRIFKSDFIDLLPALGIKRSCFGTTTDEALFLVHRVDKSTVKVFAVGQAFSDNCINEIFLHSACVARDQSDDVSITLFLQDDCGDLPSKLIVLSTFNIMIHEDPSATPLRIENLIPPQNVDVDYLQSV</sequence>
<evidence type="ECO:0000313" key="3">
    <source>
        <dbReference type="WBParaSite" id="PSU_v2.g14981.t1"/>
    </source>
</evidence>
<protein>
    <submittedName>
        <fullName evidence="3">Uncharacterized protein</fullName>
    </submittedName>
</protein>
<reference evidence="3" key="1">
    <citation type="submission" date="2022-11" db="UniProtKB">
        <authorList>
            <consortium name="WormBaseParasite"/>
        </authorList>
    </citation>
    <scope>IDENTIFICATION</scope>
</reference>
<evidence type="ECO:0000313" key="2">
    <source>
        <dbReference type="Proteomes" id="UP000887577"/>
    </source>
</evidence>
<organism evidence="2 3">
    <name type="scientific">Panagrolaimus superbus</name>
    <dbReference type="NCBI Taxonomy" id="310955"/>
    <lineage>
        <taxon>Eukaryota</taxon>
        <taxon>Metazoa</taxon>
        <taxon>Ecdysozoa</taxon>
        <taxon>Nematoda</taxon>
        <taxon>Chromadorea</taxon>
        <taxon>Rhabditida</taxon>
        <taxon>Tylenchina</taxon>
        <taxon>Panagrolaimomorpha</taxon>
        <taxon>Panagrolaimoidea</taxon>
        <taxon>Panagrolaimidae</taxon>
        <taxon>Panagrolaimus</taxon>
    </lineage>
</organism>
<name>A0A914Y6A7_9BILA</name>
<dbReference type="AlphaFoldDB" id="A0A914Y6A7"/>
<feature type="region of interest" description="Disordered" evidence="1">
    <location>
        <begin position="37"/>
        <end position="59"/>
    </location>
</feature>
<proteinExistence type="predicted"/>
<accession>A0A914Y6A7</accession>
<dbReference type="Proteomes" id="UP000887577">
    <property type="component" value="Unplaced"/>
</dbReference>